<dbReference type="InterPro" id="IPR015046">
    <property type="entry name" value="LciA_Immunity-like"/>
</dbReference>
<name>A0A0F4LEK0_9LACO</name>
<sequence length="123" mass="14684">MRNFFGSLFSKKQQQLIEEVYQDLDQFYQSFYSNIYNELNINKYKQIRDAIGMVMRKFDNQDHPLDYAGKLVLYIQASVVLQHLHLTTMQQKLLQDLSDKTKKINLNFVYTGRLTDMQQFSNV</sequence>
<gene>
    <name evidence="2" type="ORF">JF74_05370</name>
</gene>
<evidence type="ECO:0000313" key="3">
    <source>
        <dbReference type="Proteomes" id="UP000033531"/>
    </source>
</evidence>
<dbReference type="RefSeq" id="WP_046324506.1">
    <property type="nucleotide sequence ID" value="NZ_JBHTMT010000003.1"/>
</dbReference>
<dbReference type="Gene3D" id="1.20.1440.50">
    <property type="entry name" value="Ta0600-like"/>
    <property type="match status" value="1"/>
</dbReference>
<evidence type="ECO:0000313" key="2">
    <source>
        <dbReference type="EMBL" id="KJY57015.1"/>
    </source>
</evidence>
<protein>
    <recommendedName>
        <fullName evidence="4">Bacteriocin immunity protein</fullName>
    </recommendedName>
</protein>
<dbReference type="EMBL" id="JXLI01000009">
    <property type="protein sequence ID" value="KJY57015.1"/>
    <property type="molecule type" value="Genomic_DNA"/>
</dbReference>
<evidence type="ECO:0000256" key="1">
    <source>
        <dbReference type="ARBA" id="ARBA00023025"/>
    </source>
</evidence>
<dbReference type="SUPFAM" id="SSF109797">
    <property type="entry name" value="Bacteriocin immunity protein-like"/>
    <property type="match status" value="1"/>
</dbReference>
<dbReference type="Pfam" id="PF08951">
    <property type="entry name" value="EntA_Immun"/>
    <property type="match status" value="1"/>
</dbReference>
<comment type="caution">
    <text evidence="2">The sequence shown here is derived from an EMBL/GenBank/DDBJ whole genome shotgun (WGS) entry which is preliminary data.</text>
</comment>
<dbReference type="AlphaFoldDB" id="A0A0F4LEK0"/>
<dbReference type="GO" id="GO:0030153">
    <property type="term" value="P:bacteriocin immunity"/>
    <property type="evidence" value="ECO:0007669"/>
    <property type="project" value="UniProtKB-KW"/>
</dbReference>
<dbReference type="InterPro" id="IPR023130">
    <property type="entry name" value="Ta0600-like_sf"/>
</dbReference>
<dbReference type="Proteomes" id="UP000033531">
    <property type="component" value="Unassembled WGS sequence"/>
</dbReference>
<evidence type="ECO:0008006" key="4">
    <source>
        <dbReference type="Google" id="ProtNLM"/>
    </source>
</evidence>
<dbReference type="STRING" id="1218507.JF74_05370"/>
<keyword evidence="1" id="KW-0079">Bacteriocin immunity</keyword>
<organism evidence="2 3">
    <name type="scientific">Lactobacillus melliventris</name>
    <dbReference type="NCBI Taxonomy" id="1218507"/>
    <lineage>
        <taxon>Bacteria</taxon>
        <taxon>Bacillati</taxon>
        <taxon>Bacillota</taxon>
        <taxon>Bacilli</taxon>
        <taxon>Lactobacillales</taxon>
        <taxon>Lactobacillaceae</taxon>
        <taxon>Lactobacillus</taxon>
    </lineage>
</organism>
<dbReference type="HOGENOM" id="CLU_168199_0_0_9"/>
<dbReference type="OrthoDB" id="2326251at2"/>
<dbReference type="PATRIC" id="fig|1218507.3.peg.705"/>
<reference evidence="2 3" key="1">
    <citation type="submission" date="2015-01" db="EMBL/GenBank/DDBJ databases">
        <title>Comparative genomics of the lactic acid bacteria isolated from the honey bee gut.</title>
        <authorList>
            <person name="Ellegaard K.M."/>
            <person name="Tamarit D."/>
            <person name="Javelind E."/>
            <person name="Olofsson T."/>
            <person name="Andersson S.G."/>
            <person name="Vasquez A."/>
        </authorList>
    </citation>
    <scope>NUCLEOTIDE SEQUENCE [LARGE SCALE GENOMIC DNA]</scope>
    <source>
        <strain evidence="2 3">Hma8</strain>
    </source>
</reference>
<accession>A0A0F4LEK0</accession>
<proteinExistence type="predicted"/>